<dbReference type="HAMAP" id="MF_00489">
    <property type="entry name" value="UPF0178"/>
    <property type="match status" value="1"/>
</dbReference>
<dbReference type="PANTHER" id="PTHR35146">
    <property type="entry name" value="UPF0178 PROTEIN YAII"/>
    <property type="match status" value="1"/>
</dbReference>
<dbReference type="Proteomes" id="UP001596250">
    <property type="component" value="Unassembled WGS sequence"/>
</dbReference>
<proteinExistence type="inferred from homology"/>
<name>A0ABW1IV54_9BACL</name>
<dbReference type="PANTHER" id="PTHR35146:SF1">
    <property type="entry name" value="UPF0178 PROTEIN YAII"/>
    <property type="match status" value="1"/>
</dbReference>
<evidence type="ECO:0000313" key="3">
    <source>
        <dbReference type="EMBL" id="MFC5988839.1"/>
    </source>
</evidence>
<dbReference type="Pfam" id="PF02639">
    <property type="entry name" value="DUF188"/>
    <property type="match status" value="1"/>
</dbReference>
<dbReference type="NCBIfam" id="NF001095">
    <property type="entry name" value="PRK00124.1"/>
    <property type="match status" value="1"/>
</dbReference>
<accession>A0ABW1IV54</accession>
<organism evidence="3 4">
    <name type="scientific">Marinicrinis lubricantis</name>
    <dbReference type="NCBI Taxonomy" id="2086470"/>
    <lineage>
        <taxon>Bacteria</taxon>
        <taxon>Bacillati</taxon>
        <taxon>Bacillota</taxon>
        <taxon>Bacilli</taxon>
        <taxon>Bacillales</taxon>
        <taxon>Paenibacillaceae</taxon>
    </lineage>
</organism>
<evidence type="ECO:0000256" key="2">
    <source>
        <dbReference type="HAMAP-Rule" id="MF_00489"/>
    </source>
</evidence>
<protein>
    <recommendedName>
        <fullName evidence="2">UPF0178 protein ACFPXP_20750</fullName>
    </recommendedName>
</protein>
<evidence type="ECO:0000256" key="1">
    <source>
        <dbReference type="ARBA" id="ARBA00008522"/>
    </source>
</evidence>
<dbReference type="RefSeq" id="WP_379896350.1">
    <property type="nucleotide sequence ID" value="NZ_CBCSCT010000007.1"/>
</dbReference>
<evidence type="ECO:0000313" key="4">
    <source>
        <dbReference type="Proteomes" id="UP001596250"/>
    </source>
</evidence>
<comment type="caution">
    <text evidence="3">The sequence shown here is derived from an EMBL/GenBank/DDBJ whole genome shotgun (WGS) entry which is preliminary data.</text>
</comment>
<comment type="similarity">
    <text evidence="1 2">Belongs to the UPF0178 family.</text>
</comment>
<sequence length="155" mass="17134">MSEEIVIYVDADACPVKQQIISAARDMGVKAVFVSTIDHHLDHGGGSETIHYVQLDRAFQSVDMYIANQIRPGQLLVTQDFGLAAIALGKRAVVVSNRGEQYTSENIDYLLAVRHLNAKKRRGGGKTKGPKAMTDADRKIFLQALTNILRILQEK</sequence>
<reference evidence="4" key="1">
    <citation type="journal article" date="2019" name="Int. J. Syst. Evol. Microbiol.">
        <title>The Global Catalogue of Microorganisms (GCM) 10K type strain sequencing project: providing services to taxonomists for standard genome sequencing and annotation.</title>
        <authorList>
            <consortium name="The Broad Institute Genomics Platform"/>
            <consortium name="The Broad Institute Genome Sequencing Center for Infectious Disease"/>
            <person name="Wu L."/>
            <person name="Ma J."/>
        </authorList>
    </citation>
    <scope>NUCLEOTIDE SEQUENCE [LARGE SCALE GENOMIC DNA]</scope>
    <source>
        <strain evidence="4">CCM 8749</strain>
    </source>
</reference>
<gene>
    <name evidence="3" type="ORF">ACFPXP_20750</name>
</gene>
<dbReference type="InterPro" id="IPR003791">
    <property type="entry name" value="UPF0178"/>
</dbReference>
<keyword evidence="4" id="KW-1185">Reference proteome</keyword>
<dbReference type="EMBL" id="JBHSQV010000185">
    <property type="protein sequence ID" value="MFC5988839.1"/>
    <property type="molecule type" value="Genomic_DNA"/>
</dbReference>